<evidence type="ECO:0000313" key="2">
    <source>
        <dbReference type="Proteomes" id="UP000277204"/>
    </source>
</evidence>
<keyword evidence="2" id="KW-1185">Reference proteome</keyword>
<evidence type="ECO:0000313" key="1">
    <source>
        <dbReference type="EMBL" id="VDO80100.1"/>
    </source>
</evidence>
<proteinExistence type="predicted"/>
<accession>A0A183LWK6</accession>
<reference evidence="1 2" key="1">
    <citation type="submission" date="2018-11" db="EMBL/GenBank/DDBJ databases">
        <authorList>
            <consortium name="Pathogen Informatics"/>
        </authorList>
    </citation>
    <scope>NUCLEOTIDE SEQUENCE [LARGE SCALE GENOMIC DNA]</scope>
    <source>
        <strain evidence="1 2">Zambia</strain>
    </source>
</reference>
<gene>
    <name evidence="1" type="ORF">SMRZ_LOCUS8181</name>
</gene>
<dbReference type="AlphaFoldDB" id="A0A183LWK6"/>
<dbReference type="EMBL" id="UZAI01003477">
    <property type="protein sequence ID" value="VDO80100.1"/>
    <property type="molecule type" value="Genomic_DNA"/>
</dbReference>
<name>A0A183LWK6_9TREM</name>
<protein>
    <submittedName>
        <fullName evidence="1">Uncharacterized protein</fullName>
    </submittedName>
</protein>
<sequence length="70" mass="7686">MDDLDLTGDLALLSHTQQQMQEKTNTVAATSAAVGLHTHKGKSKILRYNTTRTNQITLDGEALNDVKNFT</sequence>
<organism evidence="1 2">
    <name type="scientific">Schistosoma margrebowiei</name>
    <dbReference type="NCBI Taxonomy" id="48269"/>
    <lineage>
        <taxon>Eukaryota</taxon>
        <taxon>Metazoa</taxon>
        <taxon>Spiralia</taxon>
        <taxon>Lophotrochozoa</taxon>
        <taxon>Platyhelminthes</taxon>
        <taxon>Trematoda</taxon>
        <taxon>Digenea</taxon>
        <taxon>Strigeidida</taxon>
        <taxon>Schistosomatoidea</taxon>
        <taxon>Schistosomatidae</taxon>
        <taxon>Schistosoma</taxon>
    </lineage>
</organism>
<dbReference type="Proteomes" id="UP000277204">
    <property type="component" value="Unassembled WGS sequence"/>
</dbReference>